<gene>
    <name evidence="1" type="ORF">MRATA1EN22A_LOCUS8777</name>
</gene>
<sequence length="272" mass="28433">MRTGRADPGSCQKSRHLRAEALEEAAQENSLEPTRPGPSAGAGGGAGAGRGSVLASPRGRPPLPLLQPQARREGSADSHPARHPGGPSLTHPEAVRKVPTRATPASPLRLCNFLGVCDFKSGGRFPPRVPGLPACTATSLDVPVDQPSLLSLAWPSPPFLTALPLGRPHLHHPSCLVPPGRHVHLDGPPSSSSVPLACPCSRHVPWPAPAADPRPVATPASGGDWTCCLPAHWLRPGRGCTDLQSSVEPRTKCTQLGGKIVHAVVVDREQSY</sequence>
<reference evidence="1" key="2">
    <citation type="submission" date="2025-03" db="EMBL/GenBank/DDBJ databases">
        <authorList>
            <consortium name="ELIXIR-Norway"/>
            <consortium name="Elixir Norway"/>
        </authorList>
    </citation>
    <scope>NUCLEOTIDE SEQUENCE</scope>
</reference>
<evidence type="ECO:0000313" key="2">
    <source>
        <dbReference type="Proteomes" id="UP001162501"/>
    </source>
</evidence>
<name>A0AC59YPS6_RANTA</name>
<reference evidence="1" key="1">
    <citation type="submission" date="2023-05" db="EMBL/GenBank/DDBJ databases">
        <authorList>
            <consortium name="ELIXIR-Norway"/>
        </authorList>
    </citation>
    <scope>NUCLEOTIDE SEQUENCE</scope>
</reference>
<evidence type="ECO:0000313" key="1">
    <source>
        <dbReference type="EMBL" id="CAM9879140.1"/>
    </source>
</evidence>
<accession>A0AC59YPS6</accession>
<proteinExistence type="predicted"/>
<organism evidence="1 2">
    <name type="scientific">Rangifer tarandus platyrhynchus</name>
    <name type="common">Svalbard reindeer</name>
    <dbReference type="NCBI Taxonomy" id="3082113"/>
    <lineage>
        <taxon>Eukaryota</taxon>
        <taxon>Metazoa</taxon>
        <taxon>Chordata</taxon>
        <taxon>Craniata</taxon>
        <taxon>Vertebrata</taxon>
        <taxon>Euteleostomi</taxon>
        <taxon>Mammalia</taxon>
        <taxon>Eutheria</taxon>
        <taxon>Laurasiatheria</taxon>
        <taxon>Artiodactyla</taxon>
        <taxon>Ruminantia</taxon>
        <taxon>Pecora</taxon>
        <taxon>Cervidae</taxon>
        <taxon>Odocoileinae</taxon>
        <taxon>Rangifer</taxon>
    </lineage>
</organism>
<protein>
    <submittedName>
        <fullName evidence="1">Uncharacterized protein</fullName>
    </submittedName>
</protein>
<dbReference type="EMBL" id="OX596103">
    <property type="protein sequence ID" value="CAM9879140.1"/>
    <property type="molecule type" value="Genomic_DNA"/>
</dbReference>
<dbReference type="Proteomes" id="UP001162501">
    <property type="component" value="Chromosome 19"/>
</dbReference>